<gene>
    <name evidence="3" type="ORF">C7K08_14875</name>
</gene>
<dbReference type="Proteomes" id="UP000240206">
    <property type="component" value="Unassembled WGS sequence"/>
</dbReference>
<evidence type="ECO:0000313" key="3">
    <source>
        <dbReference type="EMBL" id="PSI00120.1"/>
    </source>
</evidence>
<dbReference type="RefSeq" id="WP_106501204.1">
    <property type="nucleotide sequence ID" value="NZ_PXVC01000275.1"/>
</dbReference>
<dbReference type="SUPFAM" id="SSF51735">
    <property type="entry name" value="NAD(P)-binding Rossmann-fold domains"/>
    <property type="match status" value="1"/>
</dbReference>
<accession>A0A2P7EA79</accession>
<dbReference type="Gene3D" id="3.90.25.10">
    <property type="entry name" value="UDP-galactose 4-epimerase, domain 1"/>
    <property type="match status" value="1"/>
</dbReference>
<dbReference type="EMBL" id="PXVC01000275">
    <property type="protein sequence ID" value="PSI00120.1"/>
    <property type="molecule type" value="Genomic_DNA"/>
</dbReference>
<feature type="domain" description="NAD(P)-binding" evidence="2">
    <location>
        <begin position="11"/>
        <end position="48"/>
    </location>
</feature>
<evidence type="ECO:0000256" key="1">
    <source>
        <dbReference type="SAM" id="MobiDB-lite"/>
    </source>
</evidence>
<dbReference type="Pfam" id="PF16363">
    <property type="entry name" value="GDP_Man_Dehyd"/>
    <property type="match status" value="1"/>
</dbReference>
<dbReference type="Gene3D" id="3.40.50.720">
    <property type="entry name" value="NAD(P)-binding Rossmann-like Domain"/>
    <property type="match status" value="1"/>
</dbReference>
<comment type="caution">
    <text evidence="3">The sequence shown here is derived from an EMBL/GenBank/DDBJ whole genome shotgun (WGS) entry which is preliminary data.</text>
</comment>
<evidence type="ECO:0000259" key="2">
    <source>
        <dbReference type="Pfam" id="PF16363"/>
    </source>
</evidence>
<reference evidence="4" key="1">
    <citation type="submission" date="2018-03" db="EMBL/GenBank/DDBJ databases">
        <title>Ecological and genomic features of two cosmopolitan and abundant freshwater picocyanobacteria.</title>
        <authorList>
            <person name="Cabello-Yeves P.J."/>
            <person name="Picazo A."/>
            <person name="Camacho A."/>
            <person name="Callieri C."/>
            <person name="Rosselli R."/>
            <person name="Roda-Garcia J."/>
            <person name="Coutinho F.H."/>
            <person name="Rodriguez-Valera F."/>
        </authorList>
    </citation>
    <scope>NUCLEOTIDE SEQUENCE [LARGE SCALE GENOMIC DNA]</scope>
    <source>
        <strain evidence="4">Tous</strain>
    </source>
</reference>
<organism evidence="3 4">
    <name type="scientific">Synechococcus lacustris str. Tous</name>
    <dbReference type="NCBI Taxonomy" id="1910958"/>
    <lineage>
        <taxon>Bacteria</taxon>
        <taxon>Bacillati</taxon>
        <taxon>Cyanobacteriota</taxon>
        <taxon>Cyanophyceae</taxon>
        <taxon>Synechococcales</taxon>
        <taxon>Synechococcaceae</taxon>
        <taxon>Synechococcus</taxon>
    </lineage>
</organism>
<proteinExistence type="predicted"/>
<keyword evidence="4" id="KW-1185">Reference proteome</keyword>
<name>A0A2P7EA79_9SYNE</name>
<protein>
    <submittedName>
        <fullName evidence="3">dTDP-glucose 4,6-dehydratase</fullName>
    </submittedName>
</protein>
<sequence length="68" mass="8189">MQFSNEKSHPPPRHRPGHDRRYTIDASKIEAELDWTPQVNVQEGLRRTVEWYLTHQDWWQPLLERGAP</sequence>
<evidence type="ECO:0000313" key="4">
    <source>
        <dbReference type="Proteomes" id="UP000240206"/>
    </source>
</evidence>
<dbReference type="InterPro" id="IPR036291">
    <property type="entry name" value="NAD(P)-bd_dom_sf"/>
</dbReference>
<feature type="region of interest" description="Disordered" evidence="1">
    <location>
        <begin position="1"/>
        <end position="20"/>
    </location>
</feature>
<dbReference type="AlphaFoldDB" id="A0A2P7EA79"/>
<dbReference type="PANTHER" id="PTHR43000">
    <property type="entry name" value="DTDP-D-GLUCOSE 4,6-DEHYDRATASE-RELATED"/>
    <property type="match status" value="1"/>
</dbReference>
<dbReference type="InterPro" id="IPR016040">
    <property type="entry name" value="NAD(P)-bd_dom"/>
</dbReference>